<dbReference type="Proteomes" id="UP000318431">
    <property type="component" value="Unassembled WGS sequence"/>
</dbReference>
<sequence length="186" mass="20887">MRHERRADFPLERVRQFLEPGPVVLVSSQWRGERDIMTMGWHMVVDFAPSLLACVIASGNHTHELVRRSRECVINLPTFALIDTVVGIGNTSGADIDKFDHFGLTAQEGTLVKAPLIAECHASFECRLHDDALVARYGLFVWEVVKAHVAPSPKVPQTIHYRGDGQFMVSGRQVSRRSAFRPEMLP</sequence>
<dbReference type="Gene3D" id="2.30.110.10">
    <property type="entry name" value="Electron Transport, Fmn-binding Protein, Chain A"/>
    <property type="match status" value="1"/>
</dbReference>
<dbReference type="GO" id="GO:0016646">
    <property type="term" value="F:oxidoreductase activity, acting on the CH-NH group of donors, NAD or NADP as acceptor"/>
    <property type="evidence" value="ECO:0007669"/>
    <property type="project" value="UniProtKB-ARBA"/>
</dbReference>
<reference evidence="5 6" key="1">
    <citation type="journal article" date="2015" name="Stand. Genomic Sci.">
        <title>Genomic Encyclopedia of Bacterial and Archaeal Type Strains, Phase III: the genomes of soil and plant-associated and newly described type strains.</title>
        <authorList>
            <person name="Whitman W.B."/>
            <person name="Woyke T."/>
            <person name="Klenk H.P."/>
            <person name="Zhou Y."/>
            <person name="Lilburn T.G."/>
            <person name="Beck B.J."/>
            <person name="De Vos P."/>
            <person name="Vandamme P."/>
            <person name="Eisen J.A."/>
            <person name="Garrity G."/>
            <person name="Hugenholtz P."/>
            <person name="Kyrpides N.C."/>
        </authorList>
    </citation>
    <scope>NUCLEOTIDE SEQUENCE [LARGE SCALE GENOMIC DNA]</scope>
    <source>
        <strain evidence="5 6">CGMCC 1.10822</strain>
    </source>
</reference>
<name>A0A562R1X2_9BURK</name>
<dbReference type="SUPFAM" id="SSF50475">
    <property type="entry name" value="FMN-binding split barrel"/>
    <property type="match status" value="1"/>
</dbReference>
<keyword evidence="2" id="KW-0285">Flavoprotein</keyword>
<gene>
    <name evidence="5" type="ORF">IP91_03898</name>
</gene>
<dbReference type="InterPro" id="IPR052174">
    <property type="entry name" value="Flavoredoxin"/>
</dbReference>
<dbReference type="EMBL" id="VLLB01000007">
    <property type="protein sequence ID" value="TWI63058.1"/>
    <property type="molecule type" value="Genomic_DNA"/>
</dbReference>
<keyword evidence="6" id="KW-1185">Reference proteome</keyword>
<evidence type="ECO:0000256" key="1">
    <source>
        <dbReference type="ARBA" id="ARBA00001917"/>
    </source>
</evidence>
<evidence type="ECO:0000259" key="4">
    <source>
        <dbReference type="SMART" id="SM00903"/>
    </source>
</evidence>
<dbReference type="AlphaFoldDB" id="A0A562R1X2"/>
<organism evidence="5 6">
    <name type="scientific">Pseudoduganella lurida</name>
    <dbReference type="NCBI Taxonomy" id="1036180"/>
    <lineage>
        <taxon>Bacteria</taxon>
        <taxon>Pseudomonadati</taxon>
        <taxon>Pseudomonadota</taxon>
        <taxon>Betaproteobacteria</taxon>
        <taxon>Burkholderiales</taxon>
        <taxon>Oxalobacteraceae</taxon>
        <taxon>Telluria group</taxon>
        <taxon>Pseudoduganella</taxon>
    </lineage>
</organism>
<dbReference type="SMART" id="SM00903">
    <property type="entry name" value="Flavin_Reduct"/>
    <property type="match status" value="1"/>
</dbReference>
<evidence type="ECO:0000313" key="6">
    <source>
        <dbReference type="Proteomes" id="UP000318431"/>
    </source>
</evidence>
<dbReference type="InterPro" id="IPR012349">
    <property type="entry name" value="Split_barrel_FMN-bd"/>
</dbReference>
<dbReference type="RefSeq" id="WP_145650879.1">
    <property type="nucleotide sequence ID" value="NZ_VLLB01000007.1"/>
</dbReference>
<dbReference type="PANTHER" id="PTHR43567:SF1">
    <property type="entry name" value="FLAVOREDOXIN"/>
    <property type="match status" value="1"/>
</dbReference>
<accession>A0A562R1X2</accession>
<evidence type="ECO:0000313" key="5">
    <source>
        <dbReference type="EMBL" id="TWI63058.1"/>
    </source>
</evidence>
<dbReference type="Pfam" id="PF01613">
    <property type="entry name" value="Flavin_Reduct"/>
    <property type="match status" value="1"/>
</dbReference>
<evidence type="ECO:0000256" key="3">
    <source>
        <dbReference type="ARBA" id="ARBA00038054"/>
    </source>
</evidence>
<dbReference type="GO" id="GO:0010181">
    <property type="term" value="F:FMN binding"/>
    <property type="evidence" value="ECO:0007669"/>
    <property type="project" value="InterPro"/>
</dbReference>
<feature type="domain" description="Flavin reductase like" evidence="4">
    <location>
        <begin position="17"/>
        <end position="167"/>
    </location>
</feature>
<dbReference type="OrthoDB" id="9792436at2"/>
<dbReference type="InterPro" id="IPR002563">
    <property type="entry name" value="Flavin_Rdtase-like_dom"/>
</dbReference>
<comment type="similarity">
    <text evidence="3">Belongs to the flavoredoxin family.</text>
</comment>
<protein>
    <submittedName>
        <fullName evidence="5">Flavin reductase (DIM6/NTAB) family NADH-FMN oxidoreductase RutF</fullName>
    </submittedName>
</protein>
<evidence type="ECO:0000256" key="2">
    <source>
        <dbReference type="ARBA" id="ARBA00022630"/>
    </source>
</evidence>
<proteinExistence type="inferred from homology"/>
<comment type="caution">
    <text evidence="5">The sequence shown here is derived from an EMBL/GenBank/DDBJ whole genome shotgun (WGS) entry which is preliminary data.</text>
</comment>
<dbReference type="PANTHER" id="PTHR43567">
    <property type="entry name" value="FLAVOREDOXIN-RELATED-RELATED"/>
    <property type="match status" value="1"/>
</dbReference>
<comment type="cofactor">
    <cofactor evidence="1">
        <name>FMN</name>
        <dbReference type="ChEBI" id="CHEBI:58210"/>
    </cofactor>
</comment>